<dbReference type="AlphaFoldDB" id="A0A815DDV3"/>
<name>A0A815DDV3_9BILA</name>
<evidence type="ECO:0000313" key="4">
    <source>
        <dbReference type="Proteomes" id="UP000663829"/>
    </source>
</evidence>
<protein>
    <submittedName>
        <fullName evidence="2">Uncharacterized protein</fullName>
    </submittedName>
</protein>
<dbReference type="Proteomes" id="UP000663829">
    <property type="component" value="Unassembled WGS sequence"/>
</dbReference>
<feature type="non-terminal residue" evidence="2">
    <location>
        <position position="1"/>
    </location>
</feature>
<keyword evidence="1" id="KW-0732">Signal</keyword>
<sequence length="319" mass="36588">LFAQLHASMVALAQLRILVHALANTMEVYVNRLFAQVHARMVARVQLRTLAHAPANTVEVYVNHLRTLAHAPANTVEVYVNHELIARDILFKMRVNSKAGVTYKEMFNTQLISGRRRKKLIEAFGTSKNKKDKVDPVQRFAAAVSNDEKLKILKEYGINYPIIDFFTAASLLKSVQEEPAYALLDEADKLLIDNCIFDDQTSRTNAMTYDCSALMMQMFNSVSVYVKKLEEDNILFNSKLTFFARKTDYDDWLKTHLLKARNHVYRHVTQIQHLEMAGFIAQQYLQKHGSFDAGVADKKLYLVIEQLTEAHFFTPQNND</sequence>
<keyword evidence="4" id="KW-1185">Reference proteome</keyword>
<dbReference type="EMBL" id="CAJOBC010036752">
    <property type="protein sequence ID" value="CAF4120943.1"/>
    <property type="molecule type" value="Genomic_DNA"/>
</dbReference>
<proteinExistence type="predicted"/>
<evidence type="ECO:0000313" key="2">
    <source>
        <dbReference type="EMBL" id="CAF1299527.1"/>
    </source>
</evidence>
<evidence type="ECO:0000256" key="1">
    <source>
        <dbReference type="SAM" id="SignalP"/>
    </source>
</evidence>
<dbReference type="Proteomes" id="UP000681722">
    <property type="component" value="Unassembled WGS sequence"/>
</dbReference>
<feature type="chain" id="PRO_5036227180" evidence="1">
    <location>
        <begin position="22"/>
        <end position="319"/>
    </location>
</feature>
<evidence type="ECO:0000313" key="3">
    <source>
        <dbReference type="EMBL" id="CAF4120943.1"/>
    </source>
</evidence>
<gene>
    <name evidence="2" type="ORF">GPM918_LOCUS28448</name>
    <name evidence="3" type="ORF">SRO942_LOCUS28950</name>
</gene>
<organism evidence="2 4">
    <name type="scientific">Didymodactylos carnosus</name>
    <dbReference type="NCBI Taxonomy" id="1234261"/>
    <lineage>
        <taxon>Eukaryota</taxon>
        <taxon>Metazoa</taxon>
        <taxon>Spiralia</taxon>
        <taxon>Gnathifera</taxon>
        <taxon>Rotifera</taxon>
        <taxon>Eurotatoria</taxon>
        <taxon>Bdelloidea</taxon>
        <taxon>Philodinida</taxon>
        <taxon>Philodinidae</taxon>
        <taxon>Didymodactylos</taxon>
    </lineage>
</organism>
<reference evidence="2" key="1">
    <citation type="submission" date="2021-02" db="EMBL/GenBank/DDBJ databases">
        <authorList>
            <person name="Nowell W R."/>
        </authorList>
    </citation>
    <scope>NUCLEOTIDE SEQUENCE</scope>
</reference>
<comment type="caution">
    <text evidence="2">The sequence shown here is derived from an EMBL/GenBank/DDBJ whole genome shotgun (WGS) entry which is preliminary data.</text>
</comment>
<feature type="signal peptide" evidence="1">
    <location>
        <begin position="1"/>
        <end position="21"/>
    </location>
</feature>
<dbReference type="EMBL" id="CAJNOQ010012418">
    <property type="protein sequence ID" value="CAF1299527.1"/>
    <property type="molecule type" value="Genomic_DNA"/>
</dbReference>
<accession>A0A815DDV3</accession>